<dbReference type="Proteomes" id="UP001396334">
    <property type="component" value="Unassembled WGS sequence"/>
</dbReference>
<sequence>MYNPDVVQTSLRVDGFEVVVCPWHGLLVVIRVSSLLERQRLWETRRELLNLWFDELEILDGFEGGINVELSESPDKPLEHVAINSAGPSSLSNSNLHEVQVFFDTNLVIDVHTTRFAIEDMGNRLSISHASRLQEVEVGLLDVGCEVSSTALRHKGETLSKPRPGEPNPECGEAGQTSGIRMNKQTKASKRGKGIKRGLRDSSGSEGIHLNSLDFESTSLHTFVPLEGLDEAQATLLMGEELGVEFQAPRSVVLEHLVAVDLE</sequence>
<organism evidence="2 3">
    <name type="scientific">Hibiscus sabdariffa</name>
    <name type="common">roselle</name>
    <dbReference type="NCBI Taxonomy" id="183260"/>
    <lineage>
        <taxon>Eukaryota</taxon>
        <taxon>Viridiplantae</taxon>
        <taxon>Streptophyta</taxon>
        <taxon>Embryophyta</taxon>
        <taxon>Tracheophyta</taxon>
        <taxon>Spermatophyta</taxon>
        <taxon>Magnoliopsida</taxon>
        <taxon>eudicotyledons</taxon>
        <taxon>Gunneridae</taxon>
        <taxon>Pentapetalae</taxon>
        <taxon>rosids</taxon>
        <taxon>malvids</taxon>
        <taxon>Malvales</taxon>
        <taxon>Malvaceae</taxon>
        <taxon>Malvoideae</taxon>
        <taxon>Hibiscus</taxon>
    </lineage>
</organism>
<feature type="compositionally biased region" description="Basic residues" evidence="1">
    <location>
        <begin position="187"/>
        <end position="197"/>
    </location>
</feature>
<comment type="caution">
    <text evidence="2">The sequence shown here is derived from an EMBL/GenBank/DDBJ whole genome shotgun (WGS) entry which is preliminary data.</text>
</comment>
<feature type="compositionally biased region" description="Polar residues" evidence="1">
    <location>
        <begin position="175"/>
        <end position="186"/>
    </location>
</feature>
<evidence type="ECO:0000313" key="2">
    <source>
        <dbReference type="EMBL" id="KAK9042827.1"/>
    </source>
</evidence>
<proteinExistence type="predicted"/>
<feature type="compositionally biased region" description="Basic and acidic residues" evidence="1">
    <location>
        <begin position="154"/>
        <end position="164"/>
    </location>
</feature>
<evidence type="ECO:0000313" key="3">
    <source>
        <dbReference type="Proteomes" id="UP001396334"/>
    </source>
</evidence>
<accession>A0ABR2TZL8</accession>
<feature type="region of interest" description="Disordered" evidence="1">
    <location>
        <begin position="153"/>
        <end position="203"/>
    </location>
</feature>
<reference evidence="2 3" key="1">
    <citation type="journal article" date="2024" name="G3 (Bethesda)">
        <title>Genome assembly of Hibiscus sabdariffa L. provides insights into metabolisms of medicinal natural products.</title>
        <authorList>
            <person name="Kim T."/>
        </authorList>
    </citation>
    <scope>NUCLEOTIDE SEQUENCE [LARGE SCALE GENOMIC DNA]</scope>
    <source>
        <strain evidence="2">TK-2024</strain>
        <tissue evidence="2">Old leaves</tissue>
    </source>
</reference>
<name>A0ABR2TZL8_9ROSI</name>
<gene>
    <name evidence="2" type="ORF">V6N11_071182</name>
</gene>
<evidence type="ECO:0000256" key="1">
    <source>
        <dbReference type="SAM" id="MobiDB-lite"/>
    </source>
</evidence>
<protein>
    <submittedName>
        <fullName evidence="2">Uncharacterized protein</fullName>
    </submittedName>
</protein>
<dbReference type="EMBL" id="JBBPBN010000003">
    <property type="protein sequence ID" value="KAK9042827.1"/>
    <property type="molecule type" value="Genomic_DNA"/>
</dbReference>
<keyword evidence="3" id="KW-1185">Reference proteome</keyword>